<accession>A0AAE1HPE2</accession>
<proteinExistence type="predicted"/>
<keyword evidence="7" id="KW-1185">Reference proteome</keyword>
<keyword evidence="6" id="KW-0396">Initiation factor</keyword>
<dbReference type="PANTHER" id="PTHR23254:SF16">
    <property type="entry name" value="CBP80_20-DEPENDENT TRANSLATION INITIATION FACTOR"/>
    <property type="match status" value="1"/>
</dbReference>
<evidence type="ECO:0000256" key="1">
    <source>
        <dbReference type="ARBA" id="ARBA00004496"/>
    </source>
</evidence>
<protein>
    <submittedName>
        <fullName evidence="6">CBP80/20-dependent translation initiation factor</fullName>
    </submittedName>
</protein>
<evidence type="ECO:0000259" key="5">
    <source>
        <dbReference type="SMART" id="SM00543"/>
    </source>
</evidence>
<dbReference type="Gene3D" id="1.25.40.180">
    <property type="match status" value="1"/>
</dbReference>
<feature type="compositionally biased region" description="Low complexity" evidence="4">
    <location>
        <begin position="117"/>
        <end position="141"/>
    </location>
</feature>
<keyword evidence="3" id="KW-0810">Translation regulation</keyword>
<dbReference type="GO" id="GO:0005829">
    <property type="term" value="C:cytosol"/>
    <property type="evidence" value="ECO:0007669"/>
    <property type="project" value="TreeGrafter"/>
</dbReference>
<feature type="compositionally biased region" description="Low complexity" evidence="4">
    <location>
        <begin position="248"/>
        <end position="258"/>
    </location>
</feature>
<dbReference type="Proteomes" id="UP001219518">
    <property type="component" value="Unassembled WGS sequence"/>
</dbReference>
<evidence type="ECO:0000256" key="3">
    <source>
        <dbReference type="ARBA" id="ARBA00022845"/>
    </source>
</evidence>
<comment type="subcellular location">
    <subcellularLocation>
        <location evidence="1">Cytoplasm</location>
    </subcellularLocation>
</comment>
<sequence>MEVPVPVPVAVPAGPGPGLLQRSHTVGPGELKRSTSNSGNGSGGFQRTPSYHQHQARSRRGTSGGGGGGAKPTLEIYRPPSVRDGSHMNGEGSSISNRLNVHAKEFTMENIKTSKSSTNILTLNNNNNNNGFSSNNNNGSSRPSKTALLQQSKSSGNIMHAMQQQRHHPHQLQQSASIGNALQQSHRVHFRFDVDSSAEAAAGAKGVHAFPLDGYGSGGGGRSRHRDRDHAPGEDHHAGKPLRSKTQTAIGTASSSSAGAGGIKRSKSMGSADALGGQAKDLPDFANFPPEVQAAIHRAVEDPNQVSARTLMQLVRHIMDRVVESRSFAEPAAKLCITIIEKEKNETFLESLLNTCQLWYQNREKYLKASSPSAGSSGSPSMRYPAFMAFLNEMYCQLKRRQLQLKTQYDGVAPGLLLLTLLAKCCQECLKPPSVNSLKEMECLFFVLSSIGKDLETELPTRMNAVLAGVRDAFLTSAAIPAIRKTLLQLIELHAAQWQLPAPAIMYYYPATNK</sequence>
<dbReference type="SUPFAM" id="SSF48371">
    <property type="entry name" value="ARM repeat"/>
    <property type="match status" value="1"/>
</dbReference>
<dbReference type="GO" id="GO:0006446">
    <property type="term" value="P:regulation of translational initiation"/>
    <property type="evidence" value="ECO:0007669"/>
    <property type="project" value="TreeGrafter"/>
</dbReference>
<dbReference type="EMBL" id="JAHWGI010001208">
    <property type="protein sequence ID" value="KAK3925007.1"/>
    <property type="molecule type" value="Genomic_DNA"/>
</dbReference>
<dbReference type="InterPro" id="IPR051367">
    <property type="entry name" value="mRNA_TranslReg/HistoneTransl"/>
</dbReference>
<dbReference type="GO" id="GO:0003723">
    <property type="term" value="F:RNA binding"/>
    <property type="evidence" value="ECO:0007669"/>
    <property type="project" value="InterPro"/>
</dbReference>
<dbReference type="AlphaFoldDB" id="A0AAE1HPE2"/>
<keyword evidence="6" id="KW-0648">Protein biosynthesis</keyword>
<dbReference type="GO" id="GO:0003743">
    <property type="term" value="F:translation initiation factor activity"/>
    <property type="evidence" value="ECO:0007669"/>
    <property type="project" value="UniProtKB-KW"/>
</dbReference>
<feature type="region of interest" description="Disordered" evidence="4">
    <location>
        <begin position="208"/>
        <end position="276"/>
    </location>
</feature>
<keyword evidence="2" id="KW-0963">Cytoplasm</keyword>
<evidence type="ECO:0000313" key="7">
    <source>
        <dbReference type="Proteomes" id="UP001219518"/>
    </source>
</evidence>
<dbReference type="InterPro" id="IPR003890">
    <property type="entry name" value="MIF4G-like_typ-3"/>
</dbReference>
<organism evidence="6 7">
    <name type="scientific">Frankliniella fusca</name>
    <dbReference type="NCBI Taxonomy" id="407009"/>
    <lineage>
        <taxon>Eukaryota</taxon>
        <taxon>Metazoa</taxon>
        <taxon>Ecdysozoa</taxon>
        <taxon>Arthropoda</taxon>
        <taxon>Hexapoda</taxon>
        <taxon>Insecta</taxon>
        <taxon>Pterygota</taxon>
        <taxon>Neoptera</taxon>
        <taxon>Paraneoptera</taxon>
        <taxon>Thysanoptera</taxon>
        <taxon>Terebrantia</taxon>
        <taxon>Thripoidea</taxon>
        <taxon>Thripidae</taxon>
        <taxon>Frankliniella</taxon>
    </lineage>
</organism>
<dbReference type="PANTHER" id="PTHR23254">
    <property type="entry name" value="EIF4G DOMAIN PROTEIN"/>
    <property type="match status" value="1"/>
</dbReference>
<evidence type="ECO:0000313" key="6">
    <source>
        <dbReference type="EMBL" id="KAK3925007.1"/>
    </source>
</evidence>
<dbReference type="GO" id="GO:0008494">
    <property type="term" value="F:translation activator activity"/>
    <property type="evidence" value="ECO:0007669"/>
    <property type="project" value="TreeGrafter"/>
</dbReference>
<evidence type="ECO:0000256" key="2">
    <source>
        <dbReference type="ARBA" id="ARBA00022490"/>
    </source>
</evidence>
<dbReference type="FunFam" id="1.25.40.180:FF:000039">
    <property type="entry name" value="Uncharacterized protein, isoform B"/>
    <property type="match status" value="1"/>
</dbReference>
<feature type="region of interest" description="Disordered" evidence="4">
    <location>
        <begin position="1"/>
        <end position="96"/>
    </location>
</feature>
<feature type="region of interest" description="Disordered" evidence="4">
    <location>
        <begin position="117"/>
        <end position="152"/>
    </location>
</feature>
<dbReference type="InterPro" id="IPR016024">
    <property type="entry name" value="ARM-type_fold"/>
</dbReference>
<dbReference type="Pfam" id="PF02854">
    <property type="entry name" value="MIF4G"/>
    <property type="match status" value="1"/>
</dbReference>
<comment type="caution">
    <text evidence="6">The sequence shown here is derived from an EMBL/GenBank/DDBJ whole genome shotgun (WGS) entry which is preliminary data.</text>
</comment>
<name>A0AAE1HPE2_9NEOP</name>
<feature type="domain" description="MIF4G" evidence="5">
    <location>
        <begin position="272"/>
        <end position="497"/>
    </location>
</feature>
<gene>
    <name evidence="6" type="ORF">KUF71_013280</name>
</gene>
<reference evidence="6" key="2">
    <citation type="journal article" date="2023" name="BMC Genomics">
        <title>Pest status, molecular evolution, and epigenetic factors derived from the genome assembly of Frankliniella fusca, a thysanopteran phytovirus vector.</title>
        <authorList>
            <person name="Catto M.A."/>
            <person name="Labadie P.E."/>
            <person name="Jacobson A.L."/>
            <person name="Kennedy G.G."/>
            <person name="Srinivasan R."/>
            <person name="Hunt B.G."/>
        </authorList>
    </citation>
    <scope>NUCLEOTIDE SEQUENCE</scope>
    <source>
        <strain evidence="6">PL_HMW_Pooled</strain>
    </source>
</reference>
<dbReference type="SMART" id="SM00543">
    <property type="entry name" value="MIF4G"/>
    <property type="match status" value="1"/>
</dbReference>
<feature type="compositionally biased region" description="Basic and acidic residues" evidence="4">
    <location>
        <begin position="226"/>
        <end position="238"/>
    </location>
</feature>
<feature type="compositionally biased region" description="Polar residues" evidence="4">
    <location>
        <begin position="142"/>
        <end position="152"/>
    </location>
</feature>
<reference evidence="6" key="1">
    <citation type="submission" date="2021-07" db="EMBL/GenBank/DDBJ databases">
        <authorList>
            <person name="Catto M.A."/>
            <person name="Jacobson A."/>
            <person name="Kennedy G."/>
            <person name="Labadie P."/>
            <person name="Hunt B.G."/>
            <person name="Srinivasan R."/>
        </authorList>
    </citation>
    <scope>NUCLEOTIDE SEQUENCE</scope>
    <source>
        <strain evidence="6">PL_HMW_Pooled</strain>
        <tissue evidence="6">Head</tissue>
    </source>
</reference>
<evidence type="ECO:0000256" key="4">
    <source>
        <dbReference type="SAM" id="MobiDB-lite"/>
    </source>
</evidence>